<reference evidence="1" key="1">
    <citation type="journal article" date="2015" name="Nature">
        <title>Complex archaea that bridge the gap between prokaryotes and eukaryotes.</title>
        <authorList>
            <person name="Spang A."/>
            <person name="Saw J.H."/>
            <person name="Jorgensen S.L."/>
            <person name="Zaremba-Niedzwiedzka K."/>
            <person name="Martijn J."/>
            <person name="Lind A.E."/>
            <person name="van Eijk R."/>
            <person name="Schleper C."/>
            <person name="Guy L."/>
            <person name="Ettema T.J."/>
        </authorList>
    </citation>
    <scope>NUCLEOTIDE SEQUENCE</scope>
</reference>
<evidence type="ECO:0000313" key="1">
    <source>
        <dbReference type="EMBL" id="KKL72406.1"/>
    </source>
</evidence>
<name>A0A0F9F1P5_9ZZZZ</name>
<protein>
    <submittedName>
        <fullName evidence="1">Uncharacterized protein</fullName>
    </submittedName>
</protein>
<comment type="caution">
    <text evidence="1">The sequence shown here is derived from an EMBL/GenBank/DDBJ whole genome shotgun (WGS) entry which is preliminary data.</text>
</comment>
<organism evidence="1">
    <name type="scientific">marine sediment metagenome</name>
    <dbReference type="NCBI Taxonomy" id="412755"/>
    <lineage>
        <taxon>unclassified sequences</taxon>
        <taxon>metagenomes</taxon>
        <taxon>ecological metagenomes</taxon>
    </lineage>
</organism>
<dbReference type="EMBL" id="LAZR01025285">
    <property type="protein sequence ID" value="KKL72406.1"/>
    <property type="molecule type" value="Genomic_DNA"/>
</dbReference>
<sequence length="38" mass="4532">YAQNEQDGKKNTKKIDPLSRARDNLNYSYSEKIVYFSF</sequence>
<dbReference type="AlphaFoldDB" id="A0A0F9F1P5"/>
<proteinExistence type="predicted"/>
<gene>
    <name evidence="1" type="ORF">LCGC14_2085250</name>
</gene>
<accession>A0A0F9F1P5</accession>
<feature type="non-terminal residue" evidence="1">
    <location>
        <position position="1"/>
    </location>
</feature>